<accession>A0A841TYB8</accession>
<evidence type="ECO:0000313" key="6">
    <source>
        <dbReference type="Proteomes" id="UP000553776"/>
    </source>
</evidence>
<comment type="function">
    <text evidence="1">Catalyzes the dephosphorylation of 2-6 carbon acid sugars in vitro.</text>
</comment>
<reference evidence="5 6" key="1">
    <citation type="submission" date="2020-08" db="EMBL/GenBank/DDBJ databases">
        <title>Cohnella phylogeny.</title>
        <authorList>
            <person name="Dunlap C."/>
        </authorList>
    </citation>
    <scope>NUCLEOTIDE SEQUENCE [LARGE SCALE GENOMIC DNA]</scope>
    <source>
        <strain evidence="5 6">DSM 25239</strain>
    </source>
</reference>
<dbReference type="AlphaFoldDB" id="A0A841TYB8"/>
<evidence type="ECO:0000256" key="1">
    <source>
        <dbReference type="PIRNR" id="PIRNR000915"/>
    </source>
</evidence>
<sequence>MNPYPHEPTTLPRAPKALLFDLDGTLYRGDEPVPGADKLIEALTARGLPCWYLTNNSTRTPSQVADHLHRMGIPAKAEQVITSAEAAAAYAKTRHPAASAFVIGEHGLQEAMREAGFRSPEGGAADIVVQGIDRSLTYDRLTEALGHLLNGAEYLLTNPDRQLPVEGGVLPGAGSIAAALQAASGVEPTVIGKPSPILMDFALARAGVAASEAWVVGDNPLTDIAAGLAAGCPSVLVLTGLCAEEDWRRKCEAAGALPDLVCRGPAELGAYLERYLRTE</sequence>
<dbReference type="Pfam" id="PF13242">
    <property type="entry name" value="Hydrolase_like"/>
    <property type="match status" value="1"/>
</dbReference>
<dbReference type="PANTHER" id="PTHR19288">
    <property type="entry name" value="4-NITROPHENYLPHOSPHATASE-RELATED"/>
    <property type="match status" value="1"/>
</dbReference>
<dbReference type="InterPro" id="IPR036412">
    <property type="entry name" value="HAD-like_sf"/>
</dbReference>
<feature type="active site" description="Nucleophile" evidence="2">
    <location>
        <position position="21"/>
    </location>
</feature>
<proteinExistence type="inferred from homology"/>
<comment type="cofactor">
    <cofactor evidence="4">
        <name>Mg(2+)</name>
        <dbReference type="ChEBI" id="CHEBI:18420"/>
    </cofactor>
    <text evidence="4">Divalent metal ions. Mg(2+) is the most effective.</text>
</comment>
<organism evidence="5 6">
    <name type="scientific">Cohnella xylanilytica</name>
    <dbReference type="NCBI Taxonomy" id="557555"/>
    <lineage>
        <taxon>Bacteria</taxon>
        <taxon>Bacillati</taxon>
        <taxon>Bacillota</taxon>
        <taxon>Bacilli</taxon>
        <taxon>Bacillales</taxon>
        <taxon>Paenibacillaceae</taxon>
        <taxon>Cohnella</taxon>
    </lineage>
</organism>
<feature type="binding site" evidence="4">
    <location>
        <position position="21"/>
    </location>
    <ligand>
        <name>Mg(2+)</name>
        <dbReference type="ChEBI" id="CHEBI:18420"/>
    </ligand>
</feature>
<protein>
    <recommendedName>
        <fullName evidence="1">Acid sugar phosphatase</fullName>
        <ecNumber evidence="1">3.1.3.-</ecNumber>
    </recommendedName>
</protein>
<feature type="binding site" evidence="3">
    <location>
        <position position="193"/>
    </location>
    <ligand>
        <name>substrate</name>
    </ligand>
</feature>
<dbReference type="GO" id="GO:0016791">
    <property type="term" value="F:phosphatase activity"/>
    <property type="evidence" value="ECO:0007669"/>
    <property type="project" value="TreeGrafter"/>
</dbReference>
<dbReference type="EMBL" id="JACJVR010000022">
    <property type="protein sequence ID" value="MBB6691143.1"/>
    <property type="molecule type" value="Genomic_DNA"/>
</dbReference>
<dbReference type="GO" id="GO:0005737">
    <property type="term" value="C:cytoplasm"/>
    <property type="evidence" value="ECO:0007669"/>
    <property type="project" value="TreeGrafter"/>
</dbReference>
<dbReference type="Proteomes" id="UP000553776">
    <property type="component" value="Unassembled WGS sequence"/>
</dbReference>
<keyword evidence="1 4" id="KW-0479">Metal-binding</keyword>
<dbReference type="NCBIfam" id="TIGR01460">
    <property type="entry name" value="HAD-SF-IIA"/>
    <property type="match status" value="1"/>
</dbReference>
<dbReference type="GO" id="GO:0046872">
    <property type="term" value="F:metal ion binding"/>
    <property type="evidence" value="ECO:0007669"/>
    <property type="project" value="UniProtKB-KW"/>
</dbReference>
<feature type="active site" description="Proton donor" evidence="2">
    <location>
        <position position="23"/>
    </location>
</feature>
<dbReference type="SUPFAM" id="SSF56784">
    <property type="entry name" value="HAD-like"/>
    <property type="match status" value="1"/>
</dbReference>
<evidence type="ECO:0000256" key="3">
    <source>
        <dbReference type="PIRSR" id="PIRSR000915-2"/>
    </source>
</evidence>
<dbReference type="PANTHER" id="PTHR19288:SF95">
    <property type="entry name" value="D-GLYCEROL 3-PHOSPHATE PHOSPHATASE"/>
    <property type="match status" value="1"/>
</dbReference>
<keyword evidence="1 4" id="KW-0460">Magnesium</keyword>
<feature type="binding site" evidence="4">
    <location>
        <position position="23"/>
    </location>
    <ligand>
        <name>Mg(2+)</name>
        <dbReference type="ChEBI" id="CHEBI:18420"/>
    </ligand>
</feature>
<keyword evidence="5" id="KW-0378">Hydrolase</keyword>
<evidence type="ECO:0000256" key="2">
    <source>
        <dbReference type="PIRSR" id="PIRSR000915-1"/>
    </source>
</evidence>
<evidence type="ECO:0000256" key="4">
    <source>
        <dbReference type="PIRSR" id="PIRSR000915-3"/>
    </source>
</evidence>
<dbReference type="Gene3D" id="3.40.50.1000">
    <property type="entry name" value="HAD superfamily/HAD-like"/>
    <property type="match status" value="2"/>
</dbReference>
<dbReference type="PIRSF" id="PIRSF000915">
    <property type="entry name" value="PGP-type_phosphatase"/>
    <property type="match status" value="1"/>
</dbReference>
<dbReference type="InterPro" id="IPR023214">
    <property type="entry name" value="HAD_sf"/>
</dbReference>
<feature type="binding site" evidence="4">
    <location>
        <position position="218"/>
    </location>
    <ligand>
        <name>Mg(2+)</name>
        <dbReference type="ChEBI" id="CHEBI:18420"/>
    </ligand>
</feature>
<comment type="similarity">
    <text evidence="1">Belongs to the HAD-like hydrolase superfamily. NagD family.</text>
</comment>
<evidence type="ECO:0000313" key="5">
    <source>
        <dbReference type="EMBL" id="MBB6691143.1"/>
    </source>
</evidence>
<name>A0A841TYB8_9BACL</name>
<keyword evidence="6" id="KW-1185">Reference proteome</keyword>
<comment type="caution">
    <text evidence="5">The sequence shown here is derived from an EMBL/GenBank/DDBJ whole genome shotgun (WGS) entry which is preliminary data.</text>
</comment>
<dbReference type="InterPro" id="IPR006357">
    <property type="entry name" value="HAD-SF_hydro_IIA"/>
</dbReference>
<gene>
    <name evidence="5" type="ORF">H7B90_06970</name>
</gene>
<dbReference type="RefSeq" id="WP_185135144.1">
    <property type="nucleotide sequence ID" value="NZ_BORM01000005.1"/>
</dbReference>
<dbReference type="Pfam" id="PF13344">
    <property type="entry name" value="Hydrolase_6"/>
    <property type="match status" value="1"/>
</dbReference>
<dbReference type="EC" id="3.1.3.-" evidence="1"/>